<feature type="domain" description="Response regulatory" evidence="6">
    <location>
        <begin position="6"/>
        <end position="123"/>
    </location>
</feature>
<accession>A0A3N4DRX8</accession>
<dbReference type="InterPro" id="IPR029787">
    <property type="entry name" value="Nucleotide_cyclase"/>
</dbReference>
<dbReference type="InterPro" id="IPR011006">
    <property type="entry name" value="CheY-like_superfamily"/>
</dbReference>
<name>A0A3N4DRX8_9GAMM</name>
<sequence>MLAPPKILIVDDRIENLITLDHLLSEFNVTLIRATSGEQALAHTLDNDFALVLLDVRMPTMDGYEVAELMRGNKKTRNIPIIFITAESSADANIFKGYQSGAVDYLVKPLNADIFSSKISVFLQLYEQKHALHQKNIEFDHKLAELEELQQQLEETNQQLLMLSTLDGLTGLVNRRKFDEIFSDEWQRASRSATAMAVIMMDIDCFKMFNDTFGHQQGDNCLLSVASTLKGMDLRHLDKIARIGGEEFAVILPETDSNGAMLVAERIRKTIEALKIPHSKASGNPWVTASFGVSSIIPHRGCNPRVLMETADRALYESKHKGRNCCSEKQIIDANIVSIELDAEPMIKQKRLIVAI</sequence>
<comment type="catalytic activity">
    <reaction evidence="3">
        <text>2 GTP = 3',3'-c-di-GMP + 2 diphosphate</text>
        <dbReference type="Rhea" id="RHEA:24898"/>
        <dbReference type="ChEBI" id="CHEBI:33019"/>
        <dbReference type="ChEBI" id="CHEBI:37565"/>
        <dbReference type="ChEBI" id="CHEBI:58805"/>
        <dbReference type="EC" id="2.7.7.65"/>
    </reaction>
</comment>
<comment type="cofactor">
    <cofactor evidence="1">
        <name>Mg(2+)</name>
        <dbReference type="ChEBI" id="CHEBI:18420"/>
    </cofactor>
</comment>
<reference evidence="11" key="2">
    <citation type="submission" date="2018-11" db="EMBL/GenBank/DDBJ databases">
        <title>Shewanella sp. R106.</title>
        <authorList>
            <person name="Hwang Y.J."/>
            <person name="Hwang C.Y."/>
        </authorList>
    </citation>
    <scope>NUCLEOTIDE SEQUENCE [LARGE SCALE GENOMIC DNA]</scope>
    <source>
        <strain evidence="11">R106</strain>
    </source>
</reference>
<dbReference type="CDD" id="cd01949">
    <property type="entry name" value="GGDEF"/>
    <property type="match status" value="1"/>
</dbReference>
<dbReference type="Gene3D" id="3.30.70.270">
    <property type="match status" value="1"/>
</dbReference>
<dbReference type="GO" id="GO:0043709">
    <property type="term" value="P:cell adhesion involved in single-species biofilm formation"/>
    <property type="evidence" value="ECO:0007669"/>
    <property type="project" value="TreeGrafter"/>
</dbReference>
<dbReference type="Pfam" id="PF00072">
    <property type="entry name" value="Response_reg"/>
    <property type="match status" value="1"/>
</dbReference>
<dbReference type="OrthoDB" id="9812260at2"/>
<dbReference type="NCBIfam" id="TIGR00254">
    <property type="entry name" value="GGDEF"/>
    <property type="match status" value="1"/>
</dbReference>
<dbReference type="Pfam" id="PF00990">
    <property type="entry name" value="GGDEF"/>
    <property type="match status" value="1"/>
</dbReference>
<evidence type="ECO:0000259" key="6">
    <source>
        <dbReference type="PROSITE" id="PS50110"/>
    </source>
</evidence>
<dbReference type="InterPro" id="IPR043128">
    <property type="entry name" value="Rev_trsase/Diguanyl_cyclase"/>
</dbReference>
<reference evidence="9" key="3">
    <citation type="submission" date="2018-11" db="EMBL/GenBank/DDBJ databases">
        <authorList>
            <person name="Hwang Y.J."/>
            <person name="Hwang C.Y."/>
        </authorList>
    </citation>
    <scope>NUCLEOTIDE SEQUENCE</scope>
    <source>
        <strain evidence="9">R106</strain>
    </source>
</reference>
<protein>
    <recommendedName>
        <fullName evidence="2">diguanylate cyclase</fullName>
        <ecNumber evidence="2">2.7.7.65</ecNumber>
    </recommendedName>
</protein>
<feature type="coiled-coil region" evidence="5">
    <location>
        <begin position="132"/>
        <end position="166"/>
    </location>
</feature>
<reference evidence="8 10" key="1">
    <citation type="submission" date="2018-11" db="EMBL/GenBank/DDBJ databases">
        <title>Shewanella sp. M2.</title>
        <authorList>
            <person name="Hwang Y.J."/>
            <person name="Hwang C.Y."/>
        </authorList>
    </citation>
    <scope>NUCLEOTIDE SEQUENCE [LARGE SCALE GENOMIC DNA]</scope>
    <source>
        <strain evidence="8 10">M2</strain>
    </source>
</reference>
<dbReference type="PANTHER" id="PTHR45138">
    <property type="entry name" value="REGULATORY COMPONENTS OF SENSORY TRANSDUCTION SYSTEM"/>
    <property type="match status" value="1"/>
</dbReference>
<keyword evidence="4" id="KW-0597">Phosphoprotein</keyword>
<dbReference type="EC" id="2.7.7.65" evidence="2"/>
<dbReference type="RefSeq" id="WP_124013750.1">
    <property type="nucleotide sequence ID" value="NZ_JAKIKZ010000017.1"/>
</dbReference>
<dbReference type="SMART" id="SM00448">
    <property type="entry name" value="REC"/>
    <property type="match status" value="1"/>
</dbReference>
<dbReference type="PROSITE" id="PS50887">
    <property type="entry name" value="GGDEF"/>
    <property type="match status" value="1"/>
</dbReference>
<dbReference type="SUPFAM" id="SSF52172">
    <property type="entry name" value="CheY-like"/>
    <property type="match status" value="1"/>
</dbReference>
<dbReference type="AlphaFoldDB" id="A0A3N4DRX8"/>
<evidence type="ECO:0000259" key="7">
    <source>
        <dbReference type="PROSITE" id="PS50887"/>
    </source>
</evidence>
<dbReference type="FunFam" id="3.30.70.270:FF:000001">
    <property type="entry name" value="Diguanylate cyclase domain protein"/>
    <property type="match status" value="1"/>
</dbReference>
<dbReference type="SMART" id="SM00267">
    <property type="entry name" value="GGDEF"/>
    <property type="match status" value="1"/>
</dbReference>
<dbReference type="SUPFAM" id="SSF55073">
    <property type="entry name" value="Nucleotide cyclase"/>
    <property type="match status" value="1"/>
</dbReference>
<feature type="modified residue" description="4-aspartylphosphate" evidence="4">
    <location>
        <position position="55"/>
    </location>
</feature>
<evidence type="ECO:0000256" key="5">
    <source>
        <dbReference type="SAM" id="Coils"/>
    </source>
</evidence>
<keyword evidence="10" id="KW-1185">Reference proteome</keyword>
<dbReference type="Proteomes" id="UP000273778">
    <property type="component" value="Chromosome"/>
</dbReference>
<evidence type="ECO:0000256" key="2">
    <source>
        <dbReference type="ARBA" id="ARBA00012528"/>
    </source>
</evidence>
<dbReference type="PROSITE" id="PS50110">
    <property type="entry name" value="RESPONSE_REGULATORY"/>
    <property type="match status" value="1"/>
</dbReference>
<dbReference type="Gene3D" id="3.40.50.2300">
    <property type="match status" value="1"/>
</dbReference>
<dbReference type="EMBL" id="CP034073">
    <property type="protein sequence ID" value="AZG36276.1"/>
    <property type="molecule type" value="Genomic_DNA"/>
</dbReference>
<dbReference type="InterPro" id="IPR050469">
    <property type="entry name" value="Diguanylate_Cyclase"/>
</dbReference>
<dbReference type="KEGG" id="spsr:EGC80_16260"/>
<evidence type="ECO:0000313" key="9">
    <source>
        <dbReference type="EMBL" id="RPA27392.1"/>
    </source>
</evidence>
<evidence type="ECO:0000313" key="10">
    <source>
        <dbReference type="Proteomes" id="UP000273778"/>
    </source>
</evidence>
<evidence type="ECO:0000256" key="3">
    <source>
        <dbReference type="ARBA" id="ARBA00034247"/>
    </source>
</evidence>
<dbReference type="GO" id="GO:0052621">
    <property type="term" value="F:diguanylate cyclase activity"/>
    <property type="evidence" value="ECO:0007669"/>
    <property type="project" value="UniProtKB-EC"/>
</dbReference>
<dbReference type="EMBL" id="RKKB01000013">
    <property type="protein sequence ID" value="RPA27392.1"/>
    <property type="molecule type" value="Genomic_DNA"/>
</dbReference>
<dbReference type="GO" id="GO:0005886">
    <property type="term" value="C:plasma membrane"/>
    <property type="evidence" value="ECO:0007669"/>
    <property type="project" value="TreeGrafter"/>
</dbReference>
<proteinExistence type="predicted"/>
<dbReference type="GO" id="GO:0000160">
    <property type="term" value="P:phosphorelay signal transduction system"/>
    <property type="evidence" value="ECO:0007669"/>
    <property type="project" value="InterPro"/>
</dbReference>
<dbReference type="Proteomes" id="UP000278855">
    <property type="component" value="Unassembled WGS sequence"/>
</dbReference>
<dbReference type="GO" id="GO:1902201">
    <property type="term" value="P:negative regulation of bacterial-type flagellum-dependent cell motility"/>
    <property type="evidence" value="ECO:0007669"/>
    <property type="project" value="TreeGrafter"/>
</dbReference>
<dbReference type="InterPro" id="IPR000160">
    <property type="entry name" value="GGDEF_dom"/>
</dbReference>
<keyword evidence="5" id="KW-0175">Coiled coil</keyword>
<evidence type="ECO:0000313" key="8">
    <source>
        <dbReference type="EMBL" id="AZG36276.1"/>
    </source>
</evidence>
<organism evidence="9 11">
    <name type="scientific">Shewanella psychromarinicola</name>
    <dbReference type="NCBI Taxonomy" id="2487742"/>
    <lineage>
        <taxon>Bacteria</taxon>
        <taxon>Pseudomonadati</taxon>
        <taxon>Pseudomonadota</taxon>
        <taxon>Gammaproteobacteria</taxon>
        <taxon>Alteromonadales</taxon>
        <taxon>Shewanellaceae</taxon>
        <taxon>Shewanella</taxon>
    </lineage>
</organism>
<dbReference type="PANTHER" id="PTHR45138:SF9">
    <property type="entry name" value="DIGUANYLATE CYCLASE DGCM-RELATED"/>
    <property type="match status" value="1"/>
</dbReference>
<gene>
    <name evidence="9" type="ORF">EGC77_17530</name>
    <name evidence="8" type="ORF">EGC80_16260</name>
</gene>
<evidence type="ECO:0000256" key="4">
    <source>
        <dbReference type="PROSITE-ProRule" id="PRU00169"/>
    </source>
</evidence>
<feature type="domain" description="GGDEF" evidence="7">
    <location>
        <begin position="194"/>
        <end position="331"/>
    </location>
</feature>
<evidence type="ECO:0000313" key="11">
    <source>
        <dbReference type="Proteomes" id="UP000278855"/>
    </source>
</evidence>
<dbReference type="InterPro" id="IPR001789">
    <property type="entry name" value="Sig_transdc_resp-reg_receiver"/>
</dbReference>
<evidence type="ECO:0000256" key="1">
    <source>
        <dbReference type="ARBA" id="ARBA00001946"/>
    </source>
</evidence>